<evidence type="ECO:0000256" key="2">
    <source>
        <dbReference type="ARBA" id="ARBA00012296"/>
    </source>
</evidence>
<dbReference type="AlphaFoldDB" id="A0AAU0PZN4"/>
<evidence type="ECO:0000256" key="4">
    <source>
        <dbReference type="ARBA" id="ARBA00022741"/>
    </source>
</evidence>
<name>A0AAU0PZN4_9CORY</name>
<dbReference type="Pfam" id="PF22700">
    <property type="entry name" value="MVD-like_N"/>
    <property type="match status" value="1"/>
</dbReference>
<reference evidence="11 12" key="1">
    <citation type="submission" date="2023-10" db="EMBL/GenBank/DDBJ databases">
        <title>complete genome sequence of Corynebacterium pseudokroppenstedtii P15-C1.</title>
        <authorList>
            <person name="Bruggemann H."/>
            <person name="Poehlein A."/>
        </authorList>
    </citation>
    <scope>NUCLEOTIDE SEQUENCE [LARGE SCALE GENOMIC DNA]</scope>
    <source>
        <strain evidence="11 12">P15_C1</strain>
    </source>
</reference>
<keyword evidence="3" id="KW-0444">Lipid biosynthesis</keyword>
<evidence type="ECO:0000256" key="1">
    <source>
        <dbReference type="ARBA" id="ARBA00008831"/>
    </source>
</evidence>
<dbReference type="InterPro" id="IPR020568">
    <property type="entry name" value="Ribosomal_Su5_D2-typ_SF"/>
</dbReference>
<dbReference type="InterPro" id="IPR053859">
    <property type="entry name" value="MVD-like_N"/>
</dbReference>
<keyword evidence="12" id="KW-1185">Reference proteome</keyword>
<dbReference type="Proteomes" id="UP001174314">
    <property type="component" value="Chromosome"/>
</dbReference>
<dbReference type="EC" id="4.1.1.33" evidence="2"/>
<keyword evidence="5" id="KW-0067">ATP-binding</keyword>
<evidence type="ECO:0000313" key="12">
    <source>
        <dbReference type="Proteomes" id="UP001174314"/>
    </source>
</evidence>
<dbReference type="GO" id="GO:0005829">
    <property type="term" value="C:cytosol"/>
    <property type="evidence" value="ECO:0007669"/>
    <property type="project" value="InterPro"/>
</dbReference>
<dbReference type="SUPFAM" id="SSF54211">
    <property type="entry name" value="Ribosomal protein S5 domain 2-like"/>
    <property type="match status" value="1"/>
</dbReference>
<accession>A0AAU0PZN4</accession>
<keyword evidence="7 11" id="KW-0456">Lyase</keyword>
<dbReference type="InterPro" id="IPR036554">
    <property type="entry name" value="GHMP_kinase_C_sf"/>
</dbReference>
<dbReference type="Gene3D" id="3.30.70.890">
    <property type="entry name" value="GHMP kinase, C-terminal domain"/>
    <property type="match status" value="1"/>
</dbReference>
<dbReference type="PANTHER" id="PTHR10977:SF3">
    <property type="entry name" value="DIPHOSPHOMEVALONATE DECARBOXYLASE"/>
    <property type="match status" value="1"/>
</dbReference>
<dbReference type="Pfam" id="PF18376">
    <property type="entry name" value="MDD_C"/>
    <property type="match status" value="1"/>
</dbReference>
<dbReference type="SUPFAM" id="SSF55060">
    <property type="entry name" value="GHMP Kinase, C-terminal domain"/>
    <property type="match status" value="1"/>
</dbReference>
<feature type="domain" description="Mvd1 C-terminal" evidence="9">
    <location>
        <begin position="214"/>
        <end position="348"/>
    </location>
</feature>
<evidence type="ECO:0000256" key="7">
    <source>
        <dbReference type="ARBA" id="ARBA00023239"/>
    </source>
</evidence>
<dbReference type="KEGG" id="cpsk:Q0N40_00150"/>
<protein>
    <recommendedName>
        <fullName evidence="2">diphosphomevalonate decarboxylase</fullName>
        <ecNumber evidence="2">4.1.1.33</ecNumber>
    </recommendedName>
</protein>
<dbReference type="RefSeq" id="WP_236881673.1">
    <property type="nucleotide sequence ID" value="NZ_CP137757.1"/>
</dbReference>
<dbReference type="InterPro" id="IPR005935">
    <property type="entry name" value="Mev_decarb"/>
</dbReference>
<evidence type="ECO:0000256" key="8">
    <source>
        <dbReference type="SAM" id="MobiDB-lite"/>
    </source>
</evidence>
<evidence type="ECO:0000313" key="11">
    <source>
        <dbReference type="EMBL" id="WPF25018.1"/>
    </source>
</evidence>
<dbReference type="GO" id="GO:0004163">
    <property type="term" value="F:diphosphomevalonate decarboxylase activity"/>
    <property type="evidence" value="ECO:0007669"/>
    <property type="project" value="UniProtKB-EC"/>
</dbReference>
<dbReference type="InterPro" id="IPR041431">
    <property type="entry name" value="Mvd1_C"/>
</dbReference>
<dbReference type="EMBL" id="CP137757">
    <property type="protein sequence ID" value="WPF25018.1"/>
    <property type="molecule type" value="Genomic_DNA"/>
</dbReference>
<evidence type="ECO:0000256" key="3">
    <source>
        <dbReference type="ARBA" id="ARBA00022516"/>
    </source>
</evidence>
<sequence>MAYAPLGVSTVTATHPSMGDIGPITPHTARATAHPNIALVKYWGKRNADLVLPATGSLSLTLDIYPTDTVVNPDPSLNSDIFTLNGEPAPGTPTHRVSAFLDLVRQRSAEQGSGQEKPELAHTYARVNSINSVPTGAGLASSASGFAALATAASKAYGLSGDPRSLSRLARRGSGSATRSILGNLVIWRPGDGDDEHADLTSYAESVPGPDLAMVICVVSGAQKAVSSRVAMADTIRTSPFFDGWVSSTQRDLVDMQQALVEGDYTRVGEITESNALRMHAAINGNRPSVRYLAPTSVAIFDAIAQLRNDGLEVYGTADAGPNVVALCQAKDLDATRAALHERFPDIELIPARAGSGAHLTPIAETGGHEQNSADGGQPAQAHDAANRQE</sequence>
<dbReference type="PANTHER" id="PTHR10977">
    <property type="entry name" value="DIPHOSPHOMEVALONATE DECARBOXYLASE"/>
    <property type="match status" value="1"/>
</dbReference>
<dbReference type="FunFam" id="3.30.230.10:FF:000072">
    <property type="entry name" value="Diphosphomevalonate decarboxylase"/>
    <property type="match status" value="1"/>
</dbReference>
<organism evidence="11 12">
    <name type="scientific">Corynebacterium pseudokroppenstedtii</name>
    <dbReference type="NCBI Taxonomy" id="2804917"/>
    <lineage>
        <taxon>Bacteria</taxon>
        <taxon>Bacillati</taxon>
        <taxon>Actinomycetota</taxon>
        <taxon>Actinomycetes</taxon>
        <taxon>Mycobacteriales</taxon>
        <taxon>Corynebacteriaceae</taxon>
        <taxon>Corynebacterium</taxon>
    </lineage>
</organism>
<feature type="region of interest" description="Disordered" evidence="8">
    <location>
        <begin position="359"/>
        <end position="390"/>
    </location>
</feature>
<dbReference type="NCBIfam" id="TIGR01240">
    <property type="entry name" value="mevDPdecarb"/>
    <property type="match status" value="1"/>
</dbReference>
<proteinExistence type="inferred from homology"/>
<comment type="similarity">
    <text evidence="1">Belongs to the diphosphomevalonate decarboxylase family.</text>
</comment>
<dbReference type="InterPro" id="IPR014721">
    <property type="entry name" value="Ribsml_uS5_D2-typ_fold_subgr"/>
</dbReference>
<evidence type="ECO:0000259" key="10">
    <source>
        <dbReference type="Pfam" id="PF22700"/>
    </source>
</evidence>
<keyword evidence="6" id="KW-0443">Lipid metabolism</keyword>
<dbReference type="Gene3D" id="3.30.230.10">
    <property type="match status" value="1"/>
</dbReference>
<evidence type="ECO:0000256" key="5">
    <source>
        <dbReference type="ARBA" id="ARBA00022840"/>
    </source>
</evidence>
<evidence type="ECO:0000256" key="6">
    <source>
        <dbReference type="ARBA" id="ARBA00023098"/>
    </source>
</evidence>
<evidence type="ECO:0000259" key="9">
    <source>
        <dbReference type="Pfam" id="PF18376"/>
    </source>
</evidence>
<gene>
    <name evidence="11" type="primary">mvaD</name>
    <name evidence="11" type="ORF">Q0N40_00150</name>
</gene>
<dbReference type="InterPro" id="IPR029765">
    <property type="entry name" value="Mev_diP_decarb"/>
</dbReference>
<feature type="domain" description="Diphosphomevalonate decarboxylase-like N-terminal" evidence="10">
    <location>
        <begin position="33"/>
        <end position="195"/>
    </location>
</feature>
<dbReference type="PIRSF" id="PIRSF015950">
    <property type="entry name" value="Mev_P_decrbx"/>
    <property type="match status" value="1"/>
</dbReference>
<keyword evidence="4" id="KW-0547">Nucleotide-binding</keyword>
<dbReference type="GO" id="GO:0019287">
    <property type="term" value="P:isopentenyl diphosphate biosynthetic process, mevalonate pathway"/>
    <property type="evidence" value="ECO:0007669"/>
    <property type="project" value="InterPro"/>
</dbReference>
<dbReference type="GO" id="GO:0005524">
    <property type="term" value="F:ATP binding"/>
    <property type="evidence" value="ECO:0007669"/>
    <property type="project" value="UniProtKB-KW"/>
</dbReference>